<dbReference type="EMBL" id="ML978069">
    <property type="protein sequence ID" value="KAF2016678.1"/>
    <property type="molecule type" value="Genomic_DNA"/>
</dbReference>
<dbReference type="PANTHER" id="PTHR38166">
    <property type="entry name" value="C2H2-TYPE DOMAIN-CONTAINING PROTEIN-RELATED"/>
    <property type="match status" value="1"/>
</dbReference>
<gene>
    <name evidence="2" type="ORF">BU24DRAFT_207684</name>
</gene>
<protein>
    <recommendedName>
        <fullName evidence="4">C2H2-type domain-containing protein</fullName>
    </recommendedName>
</protein>
<feature type="compositionally biased region" description="Polar residues" evidence="1">
    <location>
        <begin position="242"/>
        <end position="258"/>
    </location>
</feature>
<dbReference type="OrthoDB" id="4161727at2759"/>
<dbReference type="AlphaFoldDB" id="A0A6A5XTP2"/>
<accession>A0A6A5XTP2</accession>
<feature type="region of interest" description="Disordered" evidence="1">
    <location>
        <begin position="151"/>
        <end position="202"/>
    </location>
</feature>
<feature type="region of interest" description="Disordered" evidence="1">
    <location>
        <begin position="24"/>
        <end position="48"/>
    </location>
</feature>
<feature type="region of interest" description="Disordered" evidence="1">
    <location>
        <begin position="482"/>
        <end position="520"/>
    </location>
</feature>
<feature type="compositionally biased region" description="Polar residues" evidence="1">
    <location>
        <begin position="34"/>
        <end position="45"/>
    </location>
</feature>
<feature type="region of interest" description="Disordered" evidence="1">
    <location>
        <begin position="233"/>
        <end position="304"/>
    </location>
</feature>
<feature type="compositionally biased region" description="Pro residues" evidence="1">
    <location>
        <begin position="494"/>
        <end position="505"/>
    </location>
</feature>
<keyword evidence="3" id="KW-1185">Reference proteome</keyword>
<evidence type="ECO:0000313" key="3">
    <source>
        <dbReference type="Proteomes" id="UP000799778"/>
    </source>
</evidence>
<dbReference type="PANTHER" id="PTHR38166:SF1">
    <property type="entry name" value="C2H2-TYPE DOMAIN-CONTAINING PROTEIN"/>
    <property type="match status" value="1"/>
</dbReference>
<name>A0A6A5XTP2_9PLEO</name>
<dbReference type="RefSeq" id="XP_033385017.1">
    <property type="nucleotide sequence ID" value="XM_033521899.1"/>
</dbReference>
<evidence type="ECO:0000313" key="2">
    <source>
        <dbReference type="EMBL" id="KAF2016678.1"/>
    </source>
</evidence>
<evidence type="ECO:0000256" key="1">
    <source>
        <dbReference type="SAM" id="MobiDB-lite"/>
    </source>
</evidence>
<proteinExistence type="predicted"/>
<organism evidence="2 3">
    <name type="scientific">Aaosphaeria arxii CBS 175.79</name>
    <dbReference type="NCBI Taxonomy" id="1450172"/>
    <lineage>
        <taxon>Eukaryota</taxon>
        <taxon>Fungi</taxon>
        <taxon>Dikarya</taxon>
        <taxon>Ascomycota</taxon>
        <taxon>Pezizomycotina</taxon>
        <taxon>Dothideomycetes</taxon>
        <taxon>Pleosporomycetidae</taxon>
        <taxon>Pleosporales</taxon>
        <taxon>Pleosporales incertae sedis</taxon>
        <taxon>Aaosphaeria</taxon>
    </lineage>
</organism>
<sequence length="559" mass="62892">MEPTVWNEIHYQPNTTLPKLRITRNGEVSRRDSIGSSRTGDSGYNSDPDLSLSPSDFLSADASAVSFPFANDLRTVFECPADDIIYSQHTQKFDSLKRPLVLGNNPCSNIHTGCPEQPDWIHAVKTPVNQPADTARSTCLSLHHLESRHQEEVEQWMDESYPSKDRPNDRVSSIVSLSSNGSGGDYSITDDSEDESPNMAPGNMSKATLATIDIIMHKVEVNLRYAAYVQCAGGNSGRRKSTTASSRRGSGQGMNTGQSKRRGRGDESLHPDGEDEDGPTKRRRVSVTTTEDSENGPKFACPFYKHDPNQYNKRTCKGPGWPTVHRVKEHLYRNHAQSIYCPRCYEVFDSDGDLSTHLRSQPCEMSEHQPMEGIDRNKLETLRKRSIPGRLEEDKWRDTYQLLFPEVAEADIPSPYYDCDSPSEESRRFRRELLQRIRQEIHATAEREDGPVEQKILGRVAGIIRQCEDELRQSFYSGPASSHITPMLHVPHNNTPPPDPQPPHAPTEQPRAPPTFTGAEWGDPFHMIPSDDIIDWNMEFPPDLLNDAPPILNDPVWAA</sequence>
<evidence type="ECO:0008006" key="4">
    <source>
        <dbReference type="Google" id="ProtNLM"/>
    </source>
</evidence>
<reference evidence="2" key="1">
    <citation type="journal article" date="2020" name="Stud. Mycol.">
        <title>101 Dothideomycetes genomes: a test case for predicting lifestyles and emergence of pathogens.</title>
        <authorList>
            <person name="Haridas S."/>
            <person name="Albert R."/>
            <person name="Binder M."/>
            <person name="Bloem J."/>
            <person name="Labutti K."/>
            <person name="Salamov A."/>
            <person name="Andreopoulos B."/>
            <person name="Baker S."/>
            <person name="Barry K."/>
            <person name="Bills G."/>
            <person name="Bluhm B."/>
            <person name="Cannon C."/>
            <person name="Castanera R."/>
            <person name="Culley D."/>
            <person name="Daum C."/>
            <person name="Ezra D."/>
            <person name="Gonzalez J."/>
            <person name="Henrissat B."/>
            <person name="Kuo A."/>
            <person name="Liang C."/>
            <person name="Lipzen A."/>
            <person name="Lutzoni F."/>
            <person name="Magnuson J."/>
            <person name="Mondo S."/>
            <person name="Nolan M."/>
            <person name="Ohm R."/>
            <person name="Pangilinan J."/>
            <person name="Park H.-J."/>
            <person name="Ramirez L."/>
            <person name="Alfaro M."/>
            <person name="Sun H."/>
            <person name="Tritt A."/>
            <person name="Yoshinaga Y."/>
            <person name="Zwiers L.-H."/>
            <person name="Turgeon B."/>
            <person name="Goodwin S."/>
            <person name="Spatafora J."/>
            <person name="Crous P."/>
            <person name="Grigoriev I."/>
        </authorList>
    </citation>
    <scope>NUCLEOTIDE SEQUENCE</scope>
    <source>
        <strain evidence="2">CBS 175.79</strain>
    </source>
</reference>
<dbReference type="Proteomes" id="UP000799778">
    <property type="component" value="Unassembled WGS sequence"/>
</dbReference>
<dbReference type="GeneID" id="54279296"/>